<sequence>MFAVILVVCFVNCIGTRLLALVEGVIMVLRLFAFLAILIPMVSRAMCTAIRSHGRDVFATLTNNAGWISDGSSWFIGFARSANLAVIGHDGPAHLAEEVQNARTVVPWCMISTVILNGTLGCAIVIAFSFCVVPTIEDTLTSPTSYHFMEVFYGAMGSAGTAGMTAVLIVLM</sequence>
<dbReference type="RefSeq" id="XP_007677185.1">
    <property type="nucleotide sequence ID" value="XM_007678995.1"/>
</dbReference>
<dbReference type="GeneID" id="19115736"/>
<feature type="transmembrane region" description="Helical" evidence="6">
    <location>
        <begin position="151"/>
        <end position="171"/>
    </location>
</feature>
<dbReference type="AlphaFoldDB" id="M2N9N6"/>
<dbReference type="Gene3D" id="1.20.1740.10">
    <property type="entry name" value="Amino acid/polyamine transporter I"/>
    <property type="match status" value="1"/>
</dbReference>
<evidence type="ECO:0008006" key="9">
    <source>
        <dbReference type="Google" id="ProtNLM"/>
    </source>
</evidence>
<dbReference type="GO" id="GO:0022857">
    <property type="term" value="F:transmembrane transporter activity"/>
    <property type="evidence" value="ECO:0007669"/>
    <property type="project" value="InterPro"/>
</dbReference>
<evidence type="ECO:0000256" key="3">
    <source>
        <dbReference type="ARBA" id="ARBA00022692"/>
    </source>
</evidence>
<dbReference type="HOGENOM" id="CLU_1554974_0_0_1"/>
<dbReference type="eggNOG" id="KOG1289">
    <property type="taxonomic scope" value="Eukaryota"/>
</dbReference>
<protein>
    <recommendedName>
        <fullName evidence="9">Amino acid permease/ SLC12A domain-containing protein</fullName>
    </recommendedName>
</protein>
<reference evidence="7 8" key="1">
    <citation type="journal article" date="2012" name="PLoS Pathog.">
        <title>Diverse lifestyles and strategies of plant pathogenesis encoded in the genomes of eighteen Dothideomycetes fungi.</title>
        <authorList>
            <person name="Ohm R.A."/>
            <person name="Feau N."/>
            <person name="Henrissat B."/>
            <person name="Schoch C.L."/>
            <person name="Horwitz B.A."/>
            <person name="Barry K.W."/>
            <person name="Condon B.J."/>
            <person name="Copeland A.C."/>
            <person name="Dhillon B."/>
            <person name="Glaser F."/>
            <person name="Hesse C.N."/>
            <person name="Kosti I."/>
            <person name="LaButti K."/>
            <person name="Lindquist E.A."/>
            <person name="Lucas S."/>
            <person name="Salamov A.A."/>
            <person name="Bradshaw R.E."/>
            <person name="Ciuffetti L."/>
            <person name="Hamelin R.C."/>
            <person name="Kema G.H.J."/>
            <person name="Lawrence C."/>
            <person name="Scott J.A."/>
            <person name="Spatafora J.W."/>
            <person name="Turgeon B.G."/>
            <person name="de Wit P.J.G.M."/>
            <person name="Zhong S."/>
            <person name="Goodwin S.B."/>
            <person name="Grigoriev I.V."/>
        </authorList>
    </citation>
    <scope>NUCLEOTIDE SEQUENCE [LARGE SCALE GENOMIC DNA]</scope>
    <source>
        <strain evidence="7 8">UAMH 10762</strain>
    </source>
</reference>
<name>M2N9N6_BAUPA</name>
<evidence type="ECO:0000256" key="1">
    <source>
        <dbReference type="ARBA" id="ARBA00004141"/>
    </source>
</evidence>
<keyword evidence="4 6" id="KW-1133">Transmembrane helix</keyword>
<dbReference type="Proteomes" id="UP000011761">
    <property type="component" value="Unassembled WGS sequence"/>
</dbReference>
<feature type="transmembrane region" description="Helical" evidence="6">
    <location>
        <begin position="114"/>
        <end position="136"/>
    </location>
</feature>
<dbReference type="GO" id="GO:0016020">
    <property type="term" value="C:membrane"/>
    <property type="evidence" value="ECO:0007669"/>
    <property type="project" value="UniProtKB-SubCell"/>
</dbReference>
<evidence type="ECO:0000256" key="4">
    <source>
        <dbReference type="ARBA" id="ARBA00022989"/>
    </source>
</evidence>
<accession>M2N9N6</accession>
<gene>
    <name evidence="7" type="ORF">BAUCODRAFT_577105</name>
</gene>
<keyword evidence="2" id="KW-0813">Transport</keyword>
<dbReference type="PANTHER" id="PTHR45649:SF1">
    <property type="entry name" value="TRANSPORTER, PUTATIVE (EUROFUNG)-RELATED"/>
    <property type="match status" value="1"/>
</dbReference>
<evidence type="ECO:0000256" key="6">
    <source>
        <dbReference type="SAM" id="Phobius"/>
    </source>
</evidence>
<evidence type="ECO:0000313" key="8">
    <source>
        <dbReference type="Proteomes" id="UP000011761"/>
    </source>
</evidence>
<evidence type="ECO:0000256" key="5">
    <source>
        <dbReference type="ARBA" id="ARBA00023136"/>
    </source>
</evidence>
<proteinExistence type="predicted"/>
<keyword evidence="8" id="KW-1185">Reference proteome</keyword>
<dbReference type="KEGG" id="bcom:BAUCODRAFT_577105"/>
<evidence type="ECO:0000256" key="2">
    <source>
        <dbReference type="ARBA" id="ARBA00022448"/>
    </source>
</evidence>
<feature type="transmembrane region" description="Helical" evidence="6">
    <location>
        <begin position="25"/>
        <end position="43"/>
    </location>
</feature>
<dbReference type="Pfam" id="PF13520">
    <property type="entry name" value="AA_permease_2"/>
    <property type="match status" value="1"/>
</dbReference>
<keyword evidence="3 6" id="KW-0812">Transmembrane</keyword>
<comment type="subcellular location">
    <subcellularLocation>
        <location evidence="1">Membrane</location>
        <topology evidence="1">Multi-pass membrane protein</topology>
    </subcellularLocation>
</comment>
<dbReference type="EMBL" id="KB445556">
    <property type="protein sequence ID" value="EMC95839.1"/>
    <property type="molecule type" value="Genomic_DNA"/>
</dbReference>
<dbReference type="OrthoDB" id="3257095at2759"/>
<dbReference type="InterPro" id="IPR002293">
    <property type="entry name" value="AA/rel_permease1"/>
</dbReference>
<dbReference type="PANTHER" id="PTHR45649">
    <property type="entry name" value="AMINO-ACID PERMEASE BAT1"/>
    <property type="match status" value="1"/>
</dbReference>
<organism evidence="7 8">
    <name type="scientific">Baudoinia panamericana (strain UAMH 10762)</name>
    <name type="common">Angels' share fungus</name>
    <name type="synonym">Baudoinia compniacensis (strain UAMH 10762)</name>
    <dbReference type="NCBI Taxonomy" id="717646"/>
    <lineage>
        <taxon>Eukaryota</taxon>
        <taxon>Fungi</taxon>
        <taxon>Dikarya</taxon>
        <taxon>Ascomycota</taxon>
        <taxon>Pezizomycotina</taxon>
        <taxon>Dothideomycetes</taxon>
        <taxon>Dothideomycetidae</taxon>
        <taxon>Mycosphaerellales</taxon>
        <taxon>Teratosphaeriaceae</taxon>
        <taxon>Baudoinia</taxon>
    </lineage>
</organism>
<keyword evidence="5 6" id="KW-0472">Membrane</keyword>
<evidence type="ECO:0000313" key="7">
    <source>
        <dbReference type="EMBL" id="EMC95839.1"/>
    </source>
</evidence>